<feature type="region of interest" description="Disordered" evidence="15">
    <location>
        <begin position="1110"/>
        <end position="1146"/>
    </location>
</feature>
<evidence type="ECO:0000256" key="11">
    <source>
        <dbReference type="ARBA" id="ARBA00023235"/>
    </source>
</evidence>
<feature type="region of interest" description="Disordered" evidence="15">
    <location>
        <begin position="32"/>
        <end position="116"/>
    </location>
</feature>
<evidence type="ECO:0000256" key="1">
    <source>
        <dbReference type="ARBA" id="ARBA00001947"/>
    </source>
</evidence>
<feature type="region of interest" description="Disordered" evidence="15">
    <location>
        <begin position="246"/>
        <end position="272"/>
    </location>
</feature>
<keyword evidence="9" id="KW-0238">DNA-binding</keyword>
<dbReference type="SUPFAM" id="SSF52540">
    <property type="entry name" value="P-loop containing nucleoside triphosphate hydrolases"/>
    <property type="match status" value="1"/>
</dbReference>
<dbReference type="FunFam" id="3.40.50.300:FF:001975">
    <property type="entry name" value="ATP-dependent DNA helicase"/>
    <property type="match status" value="1"/>
</dbReference>
<proteinExistence type="inferred from homology"/>
<feature type="region of interest" description="Disordered" evidence="15">
    <location>
        <begin position="878"/>
        <end position="903"/>
    </location>
</feature>
<dbReference type="GO" id="GO:0003677">
    <property type="term" value="F:DNA binding"/>
    <property type="evidence" value="ECO:0007669"/>
    <property type="project" value="UniProtKB-KW"/>
</dbReference>
<keyword evidence="10" id="KW-0234">DNA repair</keyword>
<evidence type="ECO:0000256" key="15">
    <source>
        <dbReference type="SAM" id="MobiDB-lite"/>
    </source>
</evidence>
<comment type="catalytic activity">
    <reaction evidence="13">
        <text>Couples ATP hydrolysis with the unwinding of duplex DNA by translocating in the 3'-5' direction.</text>
        <dbReference type="EC" id="5.6.2.4"/>
    </reaction>
</comment>
<dbReference type="GO" id="GO:0005694">
    <property type="term" value="C:chromosome"/>
    <property type="evidence" value="ECO:0007669"/>
    <property type="project" value="TreeGrafter"/>
</dbReference>
<dbReference type="InterPro" id="IPR044876">
    <property type="entry name" value="HRDC_dom_sf"/>
</dbReference>
<name>A0A140KNN9_9BASI</name>
<feature type="region of interest" description="Disordered" evidence="15">
    <location>
        <begin position="1160"/>
        <end position="1187"/>
    </location>
</feature>
<dbReference type="InterPro" id="IPR002121">
    <property type="entry name" value="HRDC_dom"/>
</dbReference>
<dbReference type="InterPro" id="IPR036388">
    <property type="entry name" value="WH-like_DNA-bd_sf"/>
</dbReference>
<dbReference type="Pfam" id="PF00270">
    <property type="entry name" value="DEAD"/>
    <property type="match status" value="1"/>
</dbReference>
<feature type="domain" description="HRDC" evidence="16">
    <location>
        <begin position="1012"/>
        <end position="1095"/>
    </location>
</feature>
<dbReference type="Pfam" id="PF09382">
    <property type="entry name" value="RQC"/>
    <property type="match status" value="1"/>
</dbReference>
<feature type="compositionally biased region" description="Basic and acidic residues" evidence="15">
    <location>
        <begin position="34"/>
        <end position="43"/>
    </location>
</feature>
<evidence type="ECO:0000259" key="18">
    <source>
        <dbReference type="PROSITE" id="PS51194"/>
    </source>
</evidence>
<dbReference type="CDD" id="cd18794">
    <property type="entry name" value="SF2_C_RecQ"/>
    <property type="match status" value="1"/>
</dbReference>
<dbReference type="InterPro" id="IPR018982">
    <property type="entry name" value="RQC_domain"/>
</dbReference>
<evidence type="ECO:0000256" key="5">
    <source>
        <dbReference type="ARBA" id="ARBA00022763"/>
    </source>
</evidence>
<keyword evidence="4" id="KW-0547">Nucleotide-binding</keyword>
<evidence type="ECO:0000256" key="9">
    <source>
        <dbReference type="ARBA" id="ARBA00023125"/>
    </source>
</evidence>
<keyword evidence="6" id="KW-0378">Hydrolase</keyword>
<dbReference type="OrthoDB" id="10261556at2759"/>
<evidence type="ECO:0000256" key="4">
    <source>
        <dbReference type="ARBA" id="ARBA00022741"/>
    </source>
</evidence>
<feature type="compositionally biased region" description="Polar residues" evidence="15">
    <location>
        <begin position="195"/>
        <end position="206"/>
    </location>
</feature>
<feature type="domain" description="Helicase ATP-binding" evidence="17">
    <location>
        <begin position="368"/>
        <end position="547"/>
    </location>
</feature>
<dbReference type="SUPFAM" id="SSF46785">
    <property type="entry name" value="Winged helix' DNA-binding domain"/>
    <property type="match status" value="1"/>
</dbReference>
<feature type="region of interest" description="Disordered" evidence="15">
    <location>
        <begin position="186"/>
        <end position="227"/>
    </location>
</feature>
<keyword evidence="7 19" id="KW-0347">Helicase</keyword>
<evidence type="ECO:0000256" key="8">
    <source>
        <dbReference type="ARBA" id="ARBA00022840"/>
    </source>
</evidence>
<evidence type="ECO:0000256" key="6">
    <source>
        <dbReference type="ARBA" id="ARBA00022801"/>
    </source>
</evidence>
<dbReference type="InterPro" id="IPR014001">
    <property type="entry name" value="Helicase_ATP-bd"/>
</dbReference>
<dbReference type="GO" id="GO:0043138">
    <property type="term" value="F:3'-5' DNA helicase activity"/>
    <property type="evidence" value="ECO:0007669"/>
    <property type="project" value="UniProtKB-EC"/>
</dbReference>
<keyword evidence="8" id="KW-0067">ATP-binding</keyword>
<dbReference type="PROSITE" id="PS51194">
    <property type="entry name" value="HELICASE_CTER"/>
    <property type="match status" value="1"/>
</dbReference>
<feature type="domain" description="Helicase C-terminal" evidence="18">
    <location>
        <begin position="570"/>
        <end position="719"/>
    </location>
</feature>
<dbReference type="PANTHER" id="PTHR13710">
    <property type="entry name" value="DNA HELICASE RECQ FAMILY MEMBER"/>
    <property type="match status" value="1"/>
</dbReference>
<dbReference type="GO" id="GO:0005634">
    <property type="term" value="C:nucleus"/>
    <property type="evidence" value="ECO:0007669"/>
    <property type="project" value="UniProtKB-SubCell"/>
</dbReference>
<dbReference type="InterPro" id="IPR027417">
    <property type="entry name" value="P-loop_NTPase"/>
</dbReference>
<gene>
    <name evidence="19" type="ORF">SPSC_06608</name>
</gene>
<dbReference type="SMART" id="SM00490">
    <property type="entry name" value="HELICc"/>
    <property type="match status" value="1"/>
</dbReference>
<dbReference type="InterPro" id="IPR036390">
    <property type="entry name" value="WH_DNA-bd_sf"/>
</dbReference>
<dbReference type="GO" id="GO:0005737">
    <property type="term" value="C:cytoplasm"/>
    <property type="evidence" value="ECO:0007669"/>
    <property type="project" value="TreeGrafter"/>
</dbReference>
<keyword evidence="5" id="KW-0227">DNA damage</keyword>
<dbReference type="SUPFAM" id="SSF47819">
    <property type="entry name" value="HRDC-like"/>
    <property type="match status" value="1"/>
</dbReference>
<feature type="compositionally biased region" description="Basic and acidic residues" evidence="15">
    <location>
        <begin position="50"/>
        <end position="65"/>
    </location>
</feature>
<protein>
    <recommendedName>
        <fullName evidence="14">DNA 3'-5' helicase</fullName>
        <ecNumber evidence="14">5.6.2.4</ecNumber>
    </recommendedName>
</protein>
<feature type="compositionally biased region" description="Acidic residues" evidence="15">
    <location>
        <begin position="950"/>
        <end position="977"/>
    </location>
</feature>
<dbReference type="GO" id="GO:0000724">
    <property type="term" value="P:double-strand break repair via homologous recombination"/>
    <property type="evidence" value="ECO:0007669"/>
    <property type="project" value="UniProtKB-ARBA"/>
</dbReference>
<dbReference type="GO" id="GO:0005524">
    <property type="term" value="F:ATP binding"/>
    <property type="evidence" value="ECO:0007669"/>
    <property type="project" value="UniProtKB-KW"/>
</dbReference>
<dbReference type="GO" id="GO:0016787">
    <property type="term" value="F:hydrolase activity"/>
    <property type="evidence" value="ECO:0007669"/>
    <property type="project" value="UniProtKB-KW"/>
</dbReference>
<feature type="region of interest" description="Disordered" evidence="15">
    <location>
        <begin position="924"/>
        <end position="1010"/>
    </location>
</feature>
<dbReference type="EMBL" id="LK056694">
    <property type="protein sequence ID" value="CDU26414.1"/>
    <property type="molecule type" value="Genomic_DNA"/>
</dbReference>
<keyword evidence="11" id="KW-0413">Isomerase</keyword>
<feature type="compositionally biased region" description="Low complexity" evidence="15">
    <location>
        <begin position="246"/>
        <end position="260"/>
    </location>
</feature>
<dbReference type="SMART" id="SM00487">
    <property type="entry name" value="DEXDc"/>
    <property type="match status" value="1"/>
</dbReference>
<dbReference type="Gene3D" id="1.10.150.80">
    <property type="entry name" value="HRDC domain"/>
    <property type="match status" value="1"/>
</dbReference>
<evidence type="ECO:0000256" key="10">
    <source>
        <dbReference type="ARBA" id="ARBA00023204"/>
    </source>
</evidence>
<evidence type="ECO:0000256" key="3">
    <source>
        <dbReference type="ARBA" id="ARBA00005446"/>
    </source>
</evidence>
<comment type="similarity">
    <text evidence="3">Belongs to the helicase family. RecQ subfamily.</text>
</comment>
<dbReference type="GO" id="GO:0006260">
    <property type="term" value="P:DNA replication"/>
    <property type="evidence" value="ECO:0007669"/>
    <property type="project" value="InterPro"/>
</dbReference>
<evidence type="ECO:0000256" key="7">
    <source>
        <dbReference type="ARBA" id="ARBA00022806"/>
    </source>
</evidence>
<dbReference type="InterPro" id="IPR010997">
    <property type="entry name" value="HRDC-like_sf"/>
</dbReference>
<dbReference type="Pfam" id="PF16124">
    <property type="entry name" value="RecQ_Zn_bind"/>
    <property type="match status" value="1"/>
</dbReference>
<keyword evidence="12" id="KW-0539">Nucleus</keyword>
<dbReference type="FunFam" id="1.10.10.10:FF:000495">
    <property type="entry name" value="RecQ family helicase MusN"/>
    <property type="match status" value="1"/>
</dbReference>
<evidence type="ECO:0000256" key="12">
    <source>
        <dbReference type="ARBA" id="ARBA00023242"/>
    </source>
</evidence>
<dbReference type="SMART" id="SM00956">
    <property type="entry name" value="RQC"/>
    <property type="match status" value="1"/>
</dbReference>
<dbReference type="PROSITE" id="PS50967">
    <property type="entry name" value="HRDC"/>
    <property type="match status" value="1"/>
</dbReference>
<feature type="compositionally biased region" description="Low complexity" evidence="15">
    <location>
        <begin position="1165"/>
        <end position="1176"/>
    </location>
</feature>
<dbReference type="Pfam" id="PF00271">
    <property type="entry name" value="Helicase_C"/>
    <property type="match status" value="1"/>
</dbReference>
<comment type="subcellular location">
    <subcellularLocation>
        <location evidence="2">Nucleus</location>
    </subcellularLocation>
</comment>
<feature type="compositionally biased region" description="Basic residues" evidence="15">
    <location>
        <begin position="891"/>
        <end position="900"/>
    </location>
</feature>
<evidence type="ECO:0000259" key="17">
    <source>
        <dbReference type="PROSITE" id="PS51192"/>
    </source>
</evidence>
<evidence type="ECO:0000256" key="2">
    <source>
        <dbReference type="ARBA" id="ARBA00004123"/>
    </source>
</evidence>
<dbReference type="PROSITE" id="PS00690">
    <property type="entry name" value="DEAH_ATP_HELICASE"/>
    <property type="match status" value="1"/>
</dbReference>
<evidence type="ECO:0000313" key="19">
    <source>
        <dbReference type="EMBL" id="CDU26414.1"/>
    </source>
</evidence>
<accession>A0A140KNN9</accession>
<organism evidence="19">
    <name type="scientific">Sporisorium scitamineum</name>
    <dbReference type="NCBI Taxonomy" id="49012"/>
    <lineage>
        <taxon>Eukaryota</taxon>
        <taxon>Fungi</taxon>
        <taxon>Dikarya</taxon>
        <taxon>Basidiomycota</taxon>
        <taxon>Ustilaginomycotina</taxon>
        <taxon>Ustilaginomycetes</taxon>
        <taxon>Ustilaginales</taxon>
        <taxon>Ustilaginaceae</taxon>
        <taxon>Sporisorium</taxon>
    </lineage>
</organism>
<dbReference type="InterPro" id="IPR001650">
    <property type="entry name" value="Helicase_C-like"/>
</dbReference>
<dbReference type="InterPro" id="IPR032284">
    <property type="entry name" value="RecQ_Zn-bd"/>
</dbReference>
<dbReference type="PANTHER" id="PTHR13710:SF153">
    <property type="entry name" value="RECQ-LIKE DNA HELICASE BLM"/>
    <property type="match status" value="1"/>
</dbReference>
<dbReference type="AlphaFoldDB" id="A0A140KNN9"/>
<dbReference type="CDD" id="cd17920">
    <property type="entry name" value="DEXHc_RecQ"/>
    <property type="match status" value="1"/>
</dbReference>
<dbReference type="PROSITE" id="PS51192">
    <property type="entry name" value="HELICASE_ATP_BIND_1"/>
    <property type="match status" value="1"/>
</dbReference>
<sequence length="1256" mass="138109">MPPSFPYRVRPADDHRSETIFLDDDDDALFADIKPIRPGDRPSPKRFVINHHESHAAQKRSRPEDESTSVCHVNNDLPSGSRDPQPSSSASMPRTHPSVRSSQAVPQSHNPKYDTYSDKELRTVFASTNALLLGRIADLPQHGPDYRGPDAWRQWLDAFERAKQMVNEVDEVTRALEIRASSAAYADPHPLGSTHGRSADQSSARSSPAGHCAPRAPPTSTPRTTSNSFQVVGESLVTAVGNAVPAHTSTGHATSSSSAVRRSDSAAPPMINGDDLHPQGVSNLGGREASFASADVFELSDDEDEGEDEVQNLPVEDKFKLCGPSMQQPLSKDDIRRMPQYPWTRSVVYALRKFFKLRRFRPNQLEAINGTLMGRDVFVLMPTGGGKSLCYQLPACIDTETSKGVTIVISPLISLIQDQVGHLVNFGITALRLTGDLPADQKRDVLNAVKDGNGYVRLLYLTPEFIRTSNQAKSLLSHLYSQKRLARFVVDEAHCVSQWGHDFRPHYTELGALREEYPTVPIMALTATANARVIRDVNACLKMKNVMQLSSSFNRPNLEYQVRNKPKNKLLDEIASFILASHKDECGIVYCFSRESCETVAAELIKQGISAHHYHAKLAKDDRSMVQQKWQRNEVKVIVATIAFGMGIDKPDVRFVIHHSLPKSLEGYYQETGRAGRDGKSSVCILYYSYADVHKMEKMMLSEEEKSQEAIDRSIDSLRMMQRFCENIIECRRVQVLRYFGEDFSANQCHSTCDNCCRTSGTVRVEDVTGLAIKAVKLVKEIALLGGQWTLLHHAEVFSGIRTKKIRDPGHDKVKMHGAGSALAKEEVHRLFERLCSEGVFKMKDVMNMRRFTTSYLVLGPAASQLLSGQKKISLQITAKSSETTAPAPARGKKGKKPQRQARDADFAEFDDDAHDISHISLSPQEARGSLHSNLDRAQRPAGTGTGGFDDLEDDDYIPPEILEDDYNPYADSDDDAPLGISSLAQQRRPADVQAGGSEGSDDYFEIDPRSSDANQGCYRELKKLDAKLAKQEKQTQGWLLQDELLQEISALAPSSVGSLRSGLEREGRYNRWLEKYGTRYVAICQRFFQANKGEFDAANIAAKRGPGWTSFLSPGSRPAQPAGGTPGRSAESSTPRTDRAAAPRKSAVIVAANLGQYTYEDPDTSATRSRASPASRSDRPVVGSSRVGRALPKTAVTSSMSKAPAAVAASASAAAAPAKRLTLNPGFLNSNGGGLRIQAMPLLPSQRAANRPRPS</sequence>
<dbReference type="InterPro" id="IPR002464">
    <property type="entry name" value="DNA/RNA_helicase_DEAH_CS"/>
</dbReference>
<dbReference type="InterPro" id="IPR011545">
    <property type="entry name" value="DEAD/DEAH_box_helicase_dom"/>
</dbReference>
<dbReference type="GO" id="GO:0009378">
    <property type="term" value="F:four-way junction helicase activity"/>
    <property type="evidence" value="ECO:0007669"/>
    <property type="project" value="TreeGrafter"/>
</dbReference>
<feature type="compositionally biased region" description="Polar residues" evidence="15">
    <location>
        <begin position="68"/>
        <end position="110"/>
    </location>
</feature>
<evidence type="ECO:0000256" key="14">
    <source>
        <dbReference type="ARBA" id="ARBA00034808"/>
    </source>
</evidence>
<evidence type="ECO:0000256" key="13">
    <source>
        <dbReference type="ARBA" id="ARBA00034617"/>
    </source>
</evidence>
<dbReference type="NCBIfam" id="TIGR00614">
    <property type="entry name" value="recQ_fam"/>
    <property type="match status" value="1"/>
</dbReference>
<dbReference type="Gene3D" id="1.10.10.10">
    <property type="entry name" value="Winged helix-like DNA-binding domain superfamily/Winged helix DNA-binding domain"/>
    <property type="match status" value="1"/>
</dbReference>
<dbReference type="EC" id="5.6.2.4" evidence="14"/>
<evidence type="ECO:0000259" key="16">
    <source>
        <dbReference type="PROSITE" id="PS50967"/>
    </source>
</evidence>
<dbReference type="Gene3D" id="3.40.50.300">
    <property type="entry name" value="P-loop containing nucleotide triphosphate hydrolases"/>
    <property type="match status" value="2"/>
</dbReference>
<feature type="region of interest" description="Disordered" evidence="15">
    <location>
        <begin position="1"/>
        <end position="20"/>
    </location>
</feature>
<comment type="cofactor">
    <cofactor evidence="1">
        <name>Zn(2+)</name>
        <dbReference type="ChEBI" id="CHEBI:29105"/>
    </cofactor>
</comment>
<dbReference type="FunFam" id="3.40.50.300:FF:000296">
    <property type="entry name" value="ATP-dependent DNA helicase RecQ"/>
    <property type="match status" value="1"/>
</dbReference>
<dbReference type="InterPro" id="IPR004589">
    <property type="entry name" value="DNA_helicase_ATP-dep_RecQ"/>
</dbReference>
<reference evidence="19" key="1">
    <citation type="submission" date="2014-06" db="EMBL/GenBank/DDBJ databases">
        <authorList>
            <person name="Ju J."/>
            <person name="Zhang J."/>
        </authorList>
    </citation>
    <scope>NUCLEOTIDE SEQUENCE</scope>
    <source>
        <strain evidence="19">SscI8</strain>
    </source>
</reference>